<sequence>MLEELEENKKSVANLRQELKDTTGKLDEVVHELKEADASKTRAEVELKNISQKTLESKEAQVQIQSQRQQLLAEQERLETQRLQQEEMRRLAALEERRQEALRQEAERQRLAELQRLQREAEEKLRREELLEKRLESIRRQEEEKEKRAAAMQQEELRRKEAEQQSQSQQQDFLPSECDEVSRNEHLKQVAEDQEHQDGRNSEEVPQQQAMQTNEEALQQSREHLPEDAAGLAGPCAQEEHCNQEELDMKREKVEDLDSQEERMCKTQVLEQEPSSRQSQQEELRTVATNLAELEGQDHGKEPPLQ</sequence>
<name>A0A812ITZ5_9DINO</name>
<feature type="region of interest" description="Disordered" evidence="1">
    <location>
        <begin position="135"/>
        <end position="306"/>
    </location>
</feature>
<organism evidence="2 3">
    <name type="scientific">Symbiodinium necroappetens</name>
    <dbReference type="NCBI Taxonomy" id="1628268"/>
    <lineage>
        <taxon>Eukaryota</taxon>
        <taxon>Sar</taxon>
        <taxon>Alveolata</taxon>
        <taxon>Dinophyceae</taxon>
        <taxon>Suessiales</taxon>
        <taxon>Symbiodiniaceae</taxon>
        <taxon>Symbiodinium</taxon>
    </lineage>
</organism>
<evidence type="ECO:0000313" key="2">
    <source>
        <dbReference type="EMBL" id="CAE7181354.1"/>
    </source>
</evidence>
<feature type="compositionally biased region" description="Basic and acidic residues" evidence="1">
    <location>
        <begin position="238"/>
        <end position="265"/>
    </location>
</feature>
<feature type="compositionally biased region" description="Basic and acidic residues" evidence="1">
    <location>
        <begin position="135"/>
        <end position="163"/>
    </location>
</feature>
<dbReference type="Proteomes" id="UP000601435">
    <property type="component" value="Unassembled WGS sequence"/>
</dbReference>
<evidence type="ECO:0000313" key="3">
    <source>
        <dbReference type="Proteomes" id="UP000601435"/>
    </source>
</evidence>
<reference evidence="2" key="1">
    <citation type="submission" date="2021-02" db="EMBL/GenBank/DDBJ databases">
        <authorList>
            <person name="Dougan E. K."/>
            <person name="Rhodes N."/>
            <person name="Thang M."/>
            <person name="Chan C."/>
        </authorList>
    </citation>
    <scope>NUCLEOTIDE SEQUENCE</scope>
</reference>
<feature type="non-terminal residue" evidence="2">
    <location>
        <position position="306"/>
    </location>
</feature>
<feature type="compositionally biased region" description="Basic and acidic residues" evidence="1">
    <location>
        <begin position="180"/>
        <end position="203"/>
    </location>
</feature>
<comment type="caution">
    <text evidence="2">The sequence shown here is derived from an EMBL/GenBank/DDBJ whole genome shotgun (WGS) entry which is preliminary data.</text>
</comment>
<gene>
    <name evidence="2" type="ORF">SNEC2469_LOCUS724</name>
</gene>
<keyword evidence="3" id="KW-1185">Reference proteome</keyword>
<feature type="compositionally biased region" description="Basic and acidic residues" evidence="1">
    <location>
        <begin position="296"/>
        <end position="306"/>
    </location>
</feature>
<feature type="compositionally biased region" description="Polar residues" evidence="1">
    <location>
        <begin position="204"/>
        <end position="220"/>
    </location>
</feature>
<evidence type="ECO:0008006" key="4">
    <source>
        <dbReference type="Google" id="ProtNLM"/>
    </source>
</evidence>
<accession>A0A812ITZ5</accession>
<protein>
    <recommendedName>
        <fullName evidence="4">Reticulocyte-binding protein 2-like a</fullName>
    </recommendedName>
</protein>
<dbReference type="OrthoDB" id="10267697at2759"/>
<evidence type="ECO:0000256" key="1">
    <source>
        <dbReference type="SAM" id="MobiDB-lite"/>
    </source>
</evidence>
<proteinExistence type="predicted"/>
<dbReference type="AlphaFoldDB" id="A0A812ITZ5"/>
<dbReference type="EMBL" id="CAJNJA010004748">
    <property type="protein sequence ID" value="CAE7181354.1"/>
    <property type="molecule type" value="Genomic_DNA"/>
</dbReference>